<dbReference type="AlphaFoldDB" id="A0A391NWE0"/>
<proteinExistence type="predicted"/>
<keyword evidence="1" id="KW-0812">Transmembrane</keyword>
<keyword evidence="1" id="KW-1133">Transmembrane helix</keyword>
<name>A0A391NWE0_9EUKA</name>
<keyword evidence="1" id="KW-0472">Membrane</keyword>
<feature type="transmembrane region" description="Helical" evidence="1">
    <location>
        <begin position="36"/>
        <end position="54"/>
    </location>
</feature>
<comment type="caution">
    <text evidence="2">The sequence shown here is derived from an EMBL/GenBank/DDBJ whole genome shotgun (WGS) entry which is preliminary data.</text>
</comment>
<sequence>IYVDKAVALELAEVRNQTRRIIEARTQTRAKTRAKVCLLYLVVWLYISALRPLLPPALH</sequence>
<evidence type="ECO:0000313" key="2">
    <source>
        <dbReference type="EMBL" id="GCA65297.1"/>
    </source>
</evidence>
<accession>A0A391NWE0</accession>
<feature type="non-terminal residue" evidence="2">
    <location>
        <position position="1"/>
    </location>
</feature>
<gene>
    <name evidence="2" type="ORF">KIPB_016792</name>
</gene>
<protein>
    <submittedName>
        <fullName evidence="2">Uncharacterized protein</fullName>
    </submittedName>
</protein>
<evidence type="ECO:0000256" key="1">
    <source>
        <dbReference type="SAM" id="Phobius"/>
    </source>
</evidence>
<keyword evidence="3" id="KW-1185">Reference proteome</keyword>
<dbReference type="EMBL" id="BDIP01010602">
    <property type="protein sequence ID" value="GCA65297.1"/>
    <property type="molecule type" value="Genomic_DNA"/>
</dbReference>
<reference evidence="2 3" key="1">
    <citation type="journal article" date="2018" name="PLoS ONE">
        <title>The draft genome of Kipferlia bialata reveals reductive genome evolution in fornicate parasites.</title>
        <authorList>
            <person name="Tanifuji G."/>
            <person name="Takabayashi S."/>
            <person name="Kume K."/>
            <person name="Takagi M."/>
            <person name="Nakayama T."/>
            <person name="Kamikawa R."/>
            <person name="Inagaki Y."/>
            <person name="Hashimoto T."/>
        </authorList>
    </citation>
    <scope>NUCLEOTIDE SEQUENCE [LARGE SCALE GENOMIC DNA]</scope>
    <source>
        <strain evidence="2">NY0173</strain>
    </source>
</reference>
<organism evidence="2 3">
    <name type="scientific">Kipferlia bialata</name>
    <dbReference type="NCBI Taxonomy" id="797122"/>
    <lineage>
        <taxon>Eukaryota</taxon>
        <taxon>Metamonada</taxon>
        <taxon>Carpediemonas-like organisms</taxon>
        <taxon>Kipferlia</taxon>
    </lineage>
</organism>
<dbReference type="Proteomes" id="UP000265618">
    <property type="component" value="Unassembled WGS sequence"/>
</dbReference>
<evidence type="ECO:0000313" key="3">
    <source>
        <dbReference type="Proteomes" id="UP000265618"/>
    </source>
</evidence>